<gene>
    <name evidence="9" type="ORF">E3C22_13670</name>
</gene>
<evidence type="ECO:0000256" key="3">
    <source>
        <dbReference type="ARBA" id="ARBA00023235"/>
    </source>
</evidence>
<dbReference type="InterPro" id="IPR047215">
    <property type="entry name" value="Galactose_mutarotase-like"/>
</dbReference>
<organism evidence="9 10">
    <name type="scientific">Jiella endophytica</name>
    <dbReference type="NCBI Taxonomy" id="2558362"/>
    <lineage>
        <taxon>Bacteria</taxon>
        <taxon>Pseudomonadati</taxon>
        <taxon>Pseudomonadota</taxon>
        <taxon>Alphaproteobacteria</taxon>
        <taxon>Hyphomicrobiales</taxon>
        <taxon>Aurantimonadaceae</taxon>
        <taxon>Jiella</taxon>
    </lineage>
</organism>
<dbReference type="Gene3D" id="2.70.98.10">
    <property type="match status" value="1"/>
</dbReference>
<evidence type="ECO:0000313" key="9">
    <source>
        <dbReference type="EMBL" id="TFF21733.1"/>
    </source>
</evidence>
<dbReference type="Pfam" id="PF01263">
    <property type="entry name" value="Aldose_epim"/>
    <property type="match status" value="1"/>
</dbReference>
<evidence type="ECO:0000313" key="10">
    <source>
        <dbReference type="Proteomes" id="UP000298179"/>
    </source>
</evidence>
<reference evidence="9 10" key="1">
    <citation type="submission" date="2019-03" db="EMBL/GenBank/DDBJ databases">
        <title>Jiella endophytica sp. nov., a novel endophytic bacterium isolated from root of Ficus microcarpa Linn. f.</title>
        <authorList>
            <person name="Tuo L."/>
        </authorList>
    </citation>
    <scope>NUCLEOTIDE SEQUENCE [LARGE SCALE GENOMIC DNA]</scope>
    <source>
        <strain evidence="9 10">CBS5Q-3</strain>
    </source>
</reference>
<comment type="caution">
    <text evidence="9">The sequence shown here is derived from an EMBL/GenBank/DDBJ whole genome shotgun (WGS) entry which is preliminary data.</text>
</comment>
<dbReference type="GO" id="GO:0033499">
    <property type="term" value="P:galactose catabolic process via UDP-galactose, Leloir pathway"/>
    <property type="evidence" value="ECO:0007669"/>
    <property type="project" value="TreeGrafter"/>
</dbReference>
<evidence type="ECO:0000256" key="6">
    <source>
        <dbReference type="PIRSR" id="PIRSR005096-1"/>
    </source>
</evidence>
<feature type="binding site" evidence="7">
    <location>
        <position position="220"/>
    </location>
    <ligand>
        <name>beta-D-galactose</name>
        <dbReference type="ChEBI" id="CHEBI:27667"/>
    </ligand>
</feature>
<feature type="binding site" evidence="8">
    <location>
        <begin position="63"/>
        <end position="64"/>
    </location>
    <ligand>
        <name>beta-D-galactose</name>
        <dbReference type="ChEBI" id="CHEBI:27667"/>
    </ligand>
</feature>
<evidence type="ECO:0000256" key="4">
    <source>
        <dbReference type="ARBA" id="ARBA00023277"/>
    </source>
</evidence>
<dbReference type="PANTHER" id="PTHR10091:SF0">
    <property type="entry name" value="GALACTOSE MUTAROTASE"/>
    <property type="match status" value="1"/>
</dbReference>
<dbReference type="GO" id="GO:0004034">
    <property type="term" value="F:aldose 1-epimerase activity"/>
    <property type="evidence" value="ECO:0007669"/>
    <property type="project" value="UniProtKB-EC"/>
</dbReference>
<dbReference type="GO" id="GO:0005737">
    <property type="term" value="C:cytoplasm"/>
    <property type="evidence" value="ECO:0007669"/>
    <property type="project" value="TreeGrafter"/>
</dbReference>
<feature type="active site" description="Proton acceptor" evidence="6">
    <location>
        <position position="286"/>
    </location>
</feature>
<sequence>MDDAASITIAKDGMAVDILTDGASIASLRPKGAAHSMVLGLAPSGYGAANKAYVGASVGRFANRIAFGRFAFDGRDFSLPVNDGPHHLHGGPGGFSVRRWEVASREPSRAVLALQSENGDEGYPGSIEARAIFTVLSGDEFEIAYEAEADSPTIVNLTSHLYFNLAGSGDILDHRLTLAADRYLPIDETTIPTGEIAAVGNTRFDFRGGRLLAERPQGLDHNYCLASQRAAEPRLAASLHSQRSGWTLELSTTEPGLQVYDGAKFDGAQSDAVGRPIEAFAGLALEPQTWPDAPNRPSFPSAMLLPGETYRSISRYRFIVGSSDMPHEQTVAENQARGSAE</sequence>
<proteinExistence type="inferred from homology"/>
<evidence type="ECO:0000256" key="8">
    <source>
        <dbReference type="PIRSR" id="PIRSR005096-3"/>
    </source>
</evidence>
<dbReference type="UniPathway" id="UPA00242"/>
<dbReference type="CDD" id="cd09019">
    <property type="entry name" value="galactose_mutarotase_like"/>
    <property type="match status" value="1"/>
</dbReference>
<keyword evidence="3 5" id="KW-0413">Isomerase</keyword>
<dbReference type="AlphaFoldDB" id="A0A4Y8RG53"/>
<dbReference type="RefSeq" id="WP_167591769.1">
    <property type="nucleotide sequence ID" value="NZ_SOZD01000004.1"/>
</dbReference>
<protein>
    <recommendedName>
        <fullName evidence="5">Aldose 1-epimerase</fullName>
        <ecNumber evidence="5">5.1.3.3</ecNumber>
    </recommendedName>
</protein>
<feature type="active site" description="Proton donor" evidence="6">
    <location>
        <position position="160"/>
    </location>
</feature>
<dbReference type="PANTHER" id="PTHR10091">
    <property type="entry name" value="ALDOSE-1-EPIMERASE"/>
    <property type="match status" value="1"/>
</dbReference>
<evidence type="ECO:0000256" key="2">
    <source>
        <dbReference type="ARBA" id="ARBA00006206"/>
    </source>
</evidence>
<comment type="similarity">
    <text evidence="2 5">Belongs to the aldose epimerase family.</text>
</comment>
<dbReference type="NCBIfam" id="NF008277">
    <property type="entry name" value="PRK11055.1"/>
    <property type="match status" value="1"/>
</dbReference>
<evidence type="ECO:0000256" key="7">
    <source>
        <dbReference type="PIRSR" id="PIRSR005096-2"/>
    </source>
</evidence>
<keyword evidence="4 5" id="KW-0119">Carbohydrate metabolism</keyword>
<dbReference type="InterPro" id="IPR014718">
    <property type="entry name" value="GH-type_carb-bd"/>
</dbReference>
<dbReference type="GO" id="GO:0006006">
    <property type="term" value="P:glucose metabolic process"/>
    <property type="evidence" value="ECO:0007669"/>
    <property type="project" value="TreeGrafter"/>
</dbReference>
<dbReference type="InterPro" id="IPR015443">
    <property type="entry name" value="Aldose_1-epimerase"/>
</dbReference>
<dbReference type="GO" id="GO:0030246">
    <property type="term" value="F:carbohydrate binding"/>
    <property type="evidence" value="ECO:0007669"/>
    <property type="project" value="InterPro"/>
</dbReference>
<comment type="catalytic activity">
    <reaction evidence="5">
        <text>alpha-D-glucose = beta-D-glucose</text>
        <dbReference type="Rhea" id="RHEA:10264"/>
        <dbReference type="ChEBI" id="CHEBI:15903"/>
        <dbReference type="ChEBI" id="CHEBI:17925"/>
        <dbReference type="EC" id="5.1.3.3"/>
    </reaction>
</comment>
<keyword evidence="10" id="KW-1185">Reference proteome</keyword>
<comment type="pathway">
    <text evidence="1 5">Carbohydrate metabolism; hexose metabolism.</text>
</comment>
<dbReference type="EMBL" id="SOZD01000004">
    <property type="protein sequence ID" value="TFF21733.1"/>
    <property type="molecule type" value="Genomic_DNA"/>
</dbReference>
<feature type="binding site" evidence="8">
    <location>
        <begin position="160"/>
        <end position="162"/>
    </location>
    <ligand>
        <name>beta-D-galactose</name>
        <dbReference type="ChEBI" id="CHEBI:27667"/>
    </ligand>
</feature>
<evidence type="ECO:0000256" key="1">
    <source>
        <dbReference type="ARBA" id="ARBA00005028"/>
    </source>
</evidence>
<name>A0A4Y8RG53_9HYPH</name>
<dbReference type="InterPro" id="IPR011013">
    <property type="entry name" value="Gal_mutarotase_sf_dom"/>
</dbReference>
<dbReference type="PIRSF" id="PIRSF005096">
    <property type="entry name" value="GALM"/>
    <property type="match status" value="1"/>
</dbReference>
<evidence type="ECO:0000256" key="5">
    <source>
        <dbReference type="PIRNR" id="PIRNR005096"/>
    </source>
</evidence>
<dbReference type="InterPro" id="IPR008183">
    <property type="entry name" value="Aldose_1/G6P_1-epimerase"/>
</dbReference>
<dbReference type="Proteomes" id="UP000298179">
    <property type="component" value="Unassembled WGS sequence"/>
</dbReference>
<dbReference type="EC" id="5.1.3.3" evidence="5"/>
<dbReference type="SUPFAM" id="SSF74650">
    <property type="entry name" value="Galactose mutarotase-like"/>
    <property type="match status" value="1"/>
</dbReference>
<accession>A0A4Y8RG53</accession>